<feature type="transmembrane region" description="Helical" evidence="1">
    <location>
        <begin position="213"/>
        <end position="230"/>
    </location>
</feature>
<evidence type="ECO:0000256" key="1">
    <source>
        <dbReference type="SAM" id="Phobius"/>
    </source>
</evidence>
<evidence type="ECO:0000313" key="3">
    <source>
        <dbReference type="Proteomes" id="UP001607157"/>
    </source>
</evidence>
<keyword evidence="3" id="KW-1185">Reference proteome</keyword>
<comment type="caution">
    <text evidence="2">The sequence shown here is derived from an EMBL/GenBank/DDBJ whole genome shotgun (WGS) entry which is preliminary data.</text>
</comment>
<keyword evidence="1" id="KW-0812">Transmembrane</keyword>
<gene>
    <name evidence="2" type="ORF">ACGRVM_07740</name>
</gene>
<evidence type="ECO:0000313" key="2">
    <source>
        <dbReference type="EMBL" id="MFH0253780.1"/>
    </source>
</evidence>
<organism evidence="2 3">
    <name type="scientific">Roseovarius aquimarinus</name>
    <dbReference type="NCBI Taxonomy" id="1229156"/>
    <lineage>
        <taxon>Bacteria</taxon>
        <taxon>Pseudomonadati</taxon>
        <taxon>Pseudomonadota</taxon>
        <taxon>Alphaproteobacteria</taxon>
        <taxon>Rhodobacterales</taxon>
        <taxon>Roseobacteraceae</taxon>
        <taxon>Roseovarius</taxon>
    </lineage>
</organism>
<feature type="transmembrane region" description="Helical" evidence="1">
    <location>
        <begin position="108"/>
        <end position="129"/>
    </location>
</feature>
<dbReference type="InterPro" id="IPR010295">
    <property type="entry name" value="DUF898"/>
</dbReference>
<protein>
    <submittedName>
        <fullName evidence="2">DUF898 family protein</fullName>
    </submittedName>
</protein>
<feature type="transmembrane region" description="Helical" evidence="1">
    <location>
        <begin position="321"/>
        <end position="345"/>
    </location>
</feature>
<dbReference type="EMBL" id="JBIHMM010000002">
    <property type="protein sequence ID" value="MFH0253780.1"/>
    <property type="molecule type" value="Genomic_DNA"/>
</dbReference>
<feature type="transmembrane region" description="Helical" evidence="1">
    <location>
        <begin position="237"/>
        <end position="256"/>
    </location>
</feature>
<keyword evidence="1" id="KW-0472">Membrane</keyword>
<proteinExistence type="predicted"/>
<name>A0ABW7I8I4_9RHOB</name>
<dbReference type="Pfam" id="PF05987">
    <property type="entry name" value="DUF898"/>
    <property type="match status" value="1"/>
</dbReference>
<dbReference type="Proteomes" id="UP001607157">
    <property type="component" value="Unassembled WGS sequence"/>
</dbReference>
<dbReference type="RefSeq" id="WP_377171183.1">
    <property type="nucleotide sequence ID" value="NZ_JBHTJC010000002.1"/>
</dbReference>
<feature type="transmembrane region" description="Helical" evidence="1">
    <location>
        <begin position="284"/>
        <end position="309"/>
    </location>
</feature>
<sequence>MTGEPGRLAGEYHGTAAPLFWLAVRTAMLTALTLGIYRFWAKTRIRRHIWSCVAADGDAFEYTGTGLEKFLGFLAALVVLAIYLGAVQMILFYFGLTLFGAAETPAQAFAQFGALGATTLAVLPLIFFAQYRARRYQMARTRWRGVRFGVLPGAWGYVWRAMGHWTVTLLSLGLLWPRMTFHLEKYKADRSWFGDAAFHQGGRWQELYPAMKHLFIGGGLVALGVIFGTLEIYVMAGLWAALGAVWMIVGLLSYRVNSFAYLARHLTLKDAEIGFDAAPETWSILWQIVGGTLLVSMGTGLAFALLGLVPAALAFSETVPLRALIVPTVLAYLLAMAISSALYLICVAQPVLRHVTTRCSLSGAGALGGIRQRGADGDTDAEGFADALDIGGAF</sequence>
<reference evidence="2 3" key="1">
    <citation type="submission" date="2024-10" db="EMBL/GenBank/DDBJ databases">
        <authorList>
            <person name="Yang X.-N."/>
        </authorList>
    </citation>
    <scope>NUCLEOTIDE SEQUENCE [LARGE SCALE GENOMIC DNA]</scope>
    <source>
        <strain evidence="2 3">CAU 1059</strain>
    </source>
</reference>
<feature type="transmembrane region" description="Helical" evidence="1">
    <location>
        <begin position="20"/>
        <end position="40"/>
    </location>
</feature>
<keyword evidence="1" id="KW-1133">Transmembrane helix</keyword>
<accession>A0ABW7I8I4</accession>
<feature type="transmembrane region" description="Helical" evidence="1">
    <location>
        <begin position="70"/>
        <end position="96"/>
    </location>
</feature>